<evidence type="ECO:0000313" key="3">
    <source>
        <dbReference type="EMBL" id="KNE55417.1"/>
    </source>
</evidence>
<reference evidence="4" key="2">
    <citation type="submission" date="2009-11" db="EMBL/GenBank/DDBJ databases">
        <title>The Genome Sequence of Allomyces macrogynus strain ATCC 38327.</title>
        <authorList>
            <consortium name="The Broad Institute Genome Sequencing Platform"/>
            <person name="Russ C."/>
            <person name="Cuomo C."/>
            <person name="Shea T."/>
            <person name="Young S.K."/>
            <person name="Zeng Q."/>
            <person name="Koehrsen M."/>
            <person name="Haas B."/>
            <person name="Borodovsky M."/>
            <person name="Guigo R."/>
            <person name="Alvarado L."/>
            <person name="Berlin A."/>
            <person name="Borenstein D."/>
            <person name="Chen Z."/>
            <person name="Engels R."/>
            <person name="Freedman E."/>
            <person name="Gellesch M."/>
            <person name="Goldberg J."/>
            <person name="Griggs A."/>
            <person name="Gujja S."/>
            <person name="Heiman D."/>
            <person name="Hepburn T."/>
            <person name="Howarth C."/>
            <person name="Jen D."/>
            <person name="Larson L."/>
            <person name="Lewis B."/>
            <person name="Mehta T."/>
            <person name="Park D."/>
            <person name="Pearson M."/>
            <person name="Roberts A."/>
            <person name="Saif S."/>
            <person name="Shenoy N."/>
            <person name="Sisk P."/>
            <person name="Stolte C."/>
            <person name="Sykes S."/>
            <person name="Walk T."/>
            <person name="White J."/>
            <person name="Yandava C."/>
            <person name="Burger G."/>
            <person name="Gray M.W."/>
            <person name="Holland P.W.H."/>
            <person name="King N."/>
            <person name="Lang F.B.F."/>
            <person name="Roger A.J."/>
            <person name="Ruiz-Trillo I."/>
            <person name="Lander E."/>
            <person name="Nusbaum C."/>
        </authorList>
    </citation>
    <scope>NUCLEOTIDE SEQUENCE [LARGE SCALE GENOMIC DNA]</scope>
    <source>
        <strain evidence="4">ATCC 38327</strain>
    </source>
</reference>
<gene>
    <name evidence="3" type="ORF">AMAG_01314</name>
</gene>
<feature type="compositionally biased region" description="Low complexity" evidence="2">
    <location>
        <begin position="476"/>
        <end position="488"/>
    </location>
</feature>
<sequence length="562" mass="60244">MLSPAATATDPPTSPPLLSSTFPPRRPSMAPRRPSIMYGAGGIGGDFFSDAAQEEVDHLATLLQETRDANTSLVENNEYLQRKLAQQATEASKLTSTVARLEQALFKAQAQIDDLVRDKAQLTATRRQLERKLDSEVSLLDDERLTWVQREEEMAELRKALQAVGRSSPPSSTNANSSGAGGGTGSDAASIASGSANGNGDDAAVEDAQDQQQDGRMLGTKTARDIKKATRTIKWQEALIKDLRAEILELSNTLDSANNQNNQLKDRVVDLSNELMQLTEINQTLQEENEAFQMLISEHTMSGDFFLHMPNPSTMPSVPHSRRPSMLPPVSEVPERDDPYGPAGHRGSLFGASPNTSDSNGGVGSSPPPSGTSLADEIHAPQEEIRKLTAENKALNLYIQKILGRILAHPELQTLLAHDYTPSDAAAAAAAAAATSPPPTPPRRAPTRRIVENKRASKRFSWISLPLLSAALQPSRTSSSAAHAEAAHPAPPPPPPPSAVEPTFADAAAKRSVPDEDVHVDVPSPLPNRPLPPLPTSSRGPSSRTSSTSSSRSSSRIKSWIH</sequence>
<dbReference type="STRING" id="578462.A0A0L0RYF3"/>
<feature type="compositionally biased region" description="Low complexity" evidence="2">
    <location>
        <begin position="167"/>
        <end position="178"/>
    </location>
</feature>
<reference evidence="3 4" key="1">
    <citation type="submission" date="2009-11" db="EMBL/GenBank/DDBJ databases">
        <title>Annotation of Allomyces macrogynus ATCC 38327.</title>
        <authorList>
            <consortium name="The Broad Institute Genome Sequencing Platform"/>
            <person name="Russ C."/>
            <person name="Cuomo C."/>
            <person name="Burger G."/>
            <person name="Gray M.W."/>
            <person name="Holland P.W.H."/>
            <person name="King N."/>
            <person name="Lang F.B.F."/>
            <person name="Roger A.J."/>
            <person name="Ruiz-Trillo I."/>
            <person name="Young S.K."/>
            <person name="Zeng Q."/>
            <person name="Gargeya S."/>
            <person name="Fitzgerald M."/>
            <person name="Haas B."/>
            <person name="Abouelleil A."/>
            <person name="Alvarado L."/>
            <person name="Arachchi H.M."/>
            <person name="Berlin A."/>
            <person name="Chapman S.B."/>
            <person name="Gearin G."/>
            <person name="Goldberg J."/>
            <person name="Griggs A."/>
            <person name="Gujja S."/>
            <person name="Hansen M."/>
            <person name="Heiman D."/>
            <person name="Howarth C."/>
            <person name="Larimer J."/>
            <person name="Lui A."/>
            <person name="MacDonald P.J.P."/>
            <person name="McCowen C."/>
            <person name="Montmayeur A."/>
            <person name="Murphy C."/>
            <person name="Neiman D."/>
            <person name="Pearson M."/>
            <person name="Priest M."/>
            <person name="Roberts A."/>
            <person name="Saif S."/>
            <person name="Shea T."/>
            <person name="Sisk P."/>
            <person name="Stolte C."/>
            <person name="Sykes S."/>
            <person name="Wortman J."/>
            <person name="Nusbaum C."/>
            <person name="Birren B."/>
        </authorList>
    </citation>
    <scope>NUCLEOTIDE SEQUENCE [LARGE SCALE GENOMIC DNA]</scope>
    <source>
        <strain evidence="3 4">ATCC 38327</strain>
    </source>
</reference>
<feature type="region of interest" description="Disordered" evidence="2">
    <location>
        <begin position="310"/>
        <end position="375"/>
    </location>
</feature>
<evidence type="ECO:0000256" key="1">
    <source>
        <dbReference type="SAM" id="Coils"/>
    </source>
</evidence>
<dbReference type="AlphaFoldDB" id="A0A0L0RYF3"/>
<dbReference type="VEuPathDB" id="FungiDB:AMAG_01314"/>
<feature type="compositionally biased region" description="Low complexity" evidence="2">
    <location>
        <begin position="186"/>
        <end position="202"/>
    </location>
</feature>
<protein>
    <submittedName>
        <fullName evidence="3">Uncharacterized protein</fullName>
    </submittedName>
</protein>
<feature type="coiled-coil region" evidence="1">
    <location>
        <begin position="226"/>
        <end position="295"/>
    </location>
</feature>
<feature type="region of interest" description="Disordered" evidence="2">
    <location>
        <begin position="428"/>
        <end position="452"/>
    </location>
</feature>
<feature type="region of interest" description="Disordered" evidence="2">
    <location>
        <begin position="1"/>
        <end position="35"/>
    </location>
</feature>
<feature type="compositionally biased region" description="Pro residues" evidence="2">
    <location>
        <begin position="489"/>
        <end position="499"/>
    </location>
</feature>
<name>A0A0L0RYF3_ALLM3</name>
<feature type="compositionally biased region" description="Low complexity" evidence="2">
    <location>
        <begin position="536"/>
        <end position="556"/>
    </location>
</feature>
<keyword evidence="1" id="KW-0175">Coiled coil</keyword>
<organism evidence="3 4">
    <name type="scientific">Allomyces macrogynus (strain ATCC 38327)</name>
    <name type="common">Allomyces javanicus var. macrogynus</name>
    <dbReference type="NCBI Taxonomy" id="578462"/>
    <lineage>
        <taxon>Eukaryota</taxon>
        <taxon>Fungi</taxon>
        <taxon>Fungi incertae sedis</taxon>
        <taxon>Blastocladiomycota</taxon>
        <taxon>Blastocladiomycetes</taxon>
        <taxon>Blastocladiales</taxon>
        <taxon>Blastocladiaceae</taxon>
        <taxon>Allomyces</taxon>
    </lineage>
</organism>
<accession>A0A0L0RYF3</accession>
<evidence type="ECO:0000313" key="4">
    <source>
        <dbReference type="Proteomes" id="UP000054350"/>
    </source>
</evidence>
<dbReference type="Proteomes" id="UP000054350">
    <property type="component" value="Unassembled WGS sequence"/>
</dbReference>
<keyword evidence="4" id="KW-1185">Reference proteome</keyword>
<proteinExistence type="predicted"/>
<dbReference type="PANTHER" id="PTHR38120">
    <property type="entry name" value="EXPRESSED PROTEIN"/>
    <property type="match status" value="1"/>
</dbReference>
<feature type="region of interest" description="Disordered" evidence="2">
    <location>
        <begin position="476"/>
        <end position="562"/>
    </location>
</feature>
<feature type="region of interest" description="Disordered" evidence="2">
    <location>
        <begin position="159"/>
        <end position="223"/>
    </location>
</feature>
<dbReference type="PANTHER" id="PTHR38120:SF1">
    <property type="entry name" value="M PROTEIN, SEROTYPE 2.1"/>
    <property type="match status" value="1"/>
</dbReference>
<dbReference type="OMA" id="RMSGIGW"/>
<feature type="compositionally biased region" description="Pro residues" evidence="2">
    <location>
        <begin position="524"/>
        <end position="535"/>
    </location>
</feature>
<evidence type="ECO:0000256" key="2">
    <source>
        <dbReference type="SAM" id="MobiDB-lite"/>
    </source>
</evidence>
<dbReference type="EMBL" id="GG745329">
    <property type="protein sequence ID" value="KNE55417.1"/>
    <property type="molecule type" value="Genomic_DNA"/>
</dbReference>
<dbReference type="OrthoDB" id="2121319at2759"/>
<feature type="compositionally biased region" description="Basic and acidic residues" evidence="2">
    <location>
        <begin position="508"/>
        <end position="520"/>
    </location>
</feature>
<feature type="coiled-coil region" evidence="1">
    <location>
        <begin position="84"/>
        <end position="132"/>
    </location>
</feature>